<comment type="caution">
    <text evidence="6">The sequence shown here is derived from an EMBL/GenBank/DDBJ whole genome shotgun (WGS) entry which is preliminary data.</text>
</comment>
<dbReference type="HAMAP" id="MF_01488">
    <property type="entry name" value="RecD2"/>
    <property type="match status" value="1"/>
</dbReference>
<gene>
    <name evidence="6" type="ORF">DB30_00887</name>
</gene>
<dbReference type="InterPro" id="IPR003583">
    <property type="entry name" value="Hlx-hairpin-Hlx_DNA-bd_motif"/>
</dbReference>
<feature type="region of interest" description="Disordered" evidence="3">
    <location>
        <begin position="25"/>
        <end position="58"/>
    </location>
</feature>
<accession>A0A0C2CNX1</accession>
<dbReference type="SUPFAM" id="SSF47781">
    <property type="entry name" value="RuvA domain 2-like"/>
    <property type="match status" value="1"/>
</dbReference>
<keyword evidence="1" id="KW-0547">Nucleotide-binding</keyword>
<reference evidence="6 7" key="1">
    <citation type="submission" date="2014-12" db="EMBL/GenBank/DDBJ databases">
        <title>Genome assembly of Enhygromyxa salina DSM 15201.</title>
        <authorList>
            <person name="Sharma G."/>
            <person name="Subramanian S."/>
        </authorList>
    </citation>
    <scope>NUCLEOTIDE SEQUENCE [LARGE SCALE GENOMIC DNA]</scope>
    <source>
        <strain evidence="6 7">DSM 15201</strain>
    </source>
</reference>
<dbReference type="SUPFAM" id="SSF52540">
    <property type="entry name" value="P-loop containing nucleoside triphosphate hydrolases"/>
    <property type="match status" value="2"/>
</dbReference>
<dbReference type="CDD" id="cd17933">
    <property type="entry name" value="DEXSc_RecD-like"/>
    <property type="match status" value="1"/>
</dbReference>
<dbReference type="PANTHER" id="PTHR43788">
    <property type="entry name" value="DNA2/NAM7 HELICASE FAMILY MEMBER"/>
    <property type="match status" value="1"/>
</dbReference>
<dbReference type="InterPro" id="IPR027785">
    <property type="entry name" value="UvrD-like_helicase_C"/>
</dbReference>
<dbReference type="AlphaFoldDB" id="A0A0C2CNX1"/>
<keyword evidence="6" id="KW-0347">Helicase</keyword>
<dbReference type="InterPro" id="IPR055446">
    <property type="entry name" value="RecD2_N_OB"/>
</dbReference>
<dbReference type="CDD" id="cd18809">
    <property type="entry name" value="SF1_C_RecD"/>
    <property type="match status" value="1"/>
</dbReference>
<dbReference type="GO" id="GO:0009338">
    <property type="term" value="C:exodeoxyribonuclease V complex"/>
    <property type="evidence" value="ECO:0007669"/>
    <property type="project" value="TreeGrafter"/>
</dbReference>
<dbReference type="Pfam" id="PF14490">
    <property type="entry name" value="HHH_RecD2"/>
    <property type="match status" value="1"/>
</dbReference>
<evidence type="ECO:0000256" key="1">
    <source>
        <dbReference type="ARBA" id="ARBA00022741"/>
    </source>
</evidence>
<evidence type="ECO:0000256" key="3">
    <source>
        <dbReference type="SAM" id="MobiDB-lite"/>
    </source>
</evidence>
<feature type="domain" description="AAA+ ATPase" evidence="5">
    <location>
        <begin position="404"/>
        <end position="594"/>
    </location>
</feature>
<feature type="domain" description="Helix-hairpin-helix DNA-binding motif class 1" evidence="4">
    <location>
        <begin position="193"/>
        <end position="212"/>
    </location>
</feature>
<organism evidence="6 7">
    <name type="scientific">Enhygromyxa salina</name>
    <dbReference type="NCBI Taxonomy" id="215803"/>
    <lineage>
        <taxon>Bacteria</taxon>
        <taxon>Pseudomonadati</taxon>
        <taxon>Myxococcota</taxon>
        <taxon>Polyangia</taxon>
        <taxon>Nannocystales</taxon>
        <taxon>Nannocystaceae</taxon>
        <taxon>Enhygromyxa</taxon>
    </lineage>
</organism>
<dbReference type="InterPro" id="IPR029493">
    <property type="entry name" value="RecD2-like_HHH"/>
</dbReference>
<dbReference type="GO" id="GO:0006310">
    <property type="term" value="P:DNA recombination"/>
    <property type="evidence" value="ECO:0007669"/>
    <property type="project" value="InterPro"/>
</dbReference>
<dbReference type="Gene3D" id="2.30.30.940">
    <property type="match status" value="1"/>
</dbReference>
<dbReference type="GO" id="GO:0006281">
    <property type="term" value="P:DNA repair"/>
    <property type="evidence" value="ECO:0007669"/>
    <property type="project" value="InterPro"/>
</dbReference>
<dbReference type="Pfam" id="PF13604">
    <property type="entry name" value="AAA_30"/>
    <property type="match status" value="1"/>
</dbReference>
<dbReference type="InterPro" id="IPR010994">
    <property type="entry name" value="RuvA_2-like"/>
</dbReference>
<dbReference type="SMART" id="SM00382">
    <property type="entry name" value="AAA"/>
    <property type="match status" value="1"/>
</dbReference>
<name>A0A0C2CNX1_9BACT</name>
<feature type="domain" description="Helix-hairpin-helix DNA-binding motif class 1" evidence="4">
    <location>
        <begin position="160"/>
        <end position="179"/>
    </location>
</feature>
<sequence length="807" mass="88182">MLPRESVQRESRPQPCGLQGVAVTEAGGQGWRLPTQPRSPSREPHQPQTHDPFAAGTGIADAVPRMPARETKPPAGDLEVLEGVVERTVFHAPDSRWTVLRAKVAGEVALVTIVGRSAGIEDGADFSAHGRWTVHATHGRQFAFEALKLRRPTTAAQIAARLRTYPGIKEVMAERIVKRFGADTLDVLDREPRRLLEVAGLGDKTLASITEHHEQRQGPVAELENRLLELEASPRLADALHKRYGDQAMAMLEHHPYRLAREVYGIGFQTADKIARALGVDLESDERVDAGLVHTLEKAQSDGHCALPPAQLLEDARRILRLPAPLLDAGIDRLVNEGELIPRLRPPGSQPEELYFLRRFDEAEDNLVANLLDLACTPREAWEIGELPEHLSDGQRRAVEAIASSGVAILTGGPGTGKSTVIANVIEVAKRASVPLLLAAPTGRAAKRLEQTTGESARTVHRLLEVRPDTGEFTYCANNPLPDGLVVIDESSMLDLELAEALITALTAKNRLLLVGDADQLPSVGPGNVLRDLIRAAEADAASPIPVVRLDTIFRQQEGSTIVGNAHRVLHGQALAPDEASRGSEGEFFFLRASDAERTHDKIVEMAAERIPSAFGFDRVSEIQVLCPMHKGHAGTEAFNRALQQAYTGEREGLDAPGPRGEGGRVFRLGDRVMQIRNDYERNVFNGDIGVVTRIVANAGTLTVSYDGHFATYERKELGALRLAYAISIHKSQGSEFPAVLIPMLTEHHVMLRRNLLYTAITRARRLCVIVGDPRAIQRAVRQADAAQRWTGLAERTLAVLESSRVF</sequence>
<evidence type="ECO:0000259" key="4">
    <source>
        <dbReference type="SMART" id="SM00278"/>
    </source>
</evidence>
<dbReference type="Pfam" id="PF23139">
    <property type="entry name" value="OB_YrrC"/>
    <property type="match status" value="1"/>
</dbReference>
<keyword evidence="6" id="KW-0378">Hydrolase</keyword>
<dbReference type="InterPro" id="IPR041451">
    <property type="entry name" value="RecD2_SH13"/>
</dbReference>
<dbReference type="Proteomes" id="UP000031599">
    <property type="component" value="Unassembled WGS sequence"/>
</dbReference>
<evidence type="ECO:0000313" key="6">
    <source>
        <dbReference type="EMBL" id="KIG12931.1"/>
    </source>
</evidence>
<keyword evidence="2" id="KW-0067">ATP-binding</keyword>
<dbReference type="Gene3D" id="1.10.150.20">
    <property type="entry name" value="5' to 3' exonuclease, C-terminal subdomain"/>
    <property type="match status" value="1"/>
</dbReference>
<dbReference type="Pfam" id="PF18335">
    <property type="entry name" value="SH3_13"/>
    <property type="match status" value="1"/>
</dbReference>
<dbReference type="GO" id="GO:0017116">
    <property type="term" value="F:single-stranded DNA helicase activity"/>
    <property type="evidence" value="ECO:0007669"/>
    <property type="project" value="TreeGrafter"/>
</dbReference>
<dbReference type="Gene3D" id="1.10.10.2220">
    <property type="match status" value="1"/>
</dbReference>
<dbReference type="Pfam" id="PF13538">
    <property type="entry name" value="UvrD_C_2"/>
    <property type="match status" value="1"/>
</dbReference>
<proteinExistence type="inferred from homology"/>
<evidence type="ECO:0000313" key="7">
    <source>
        <dbReference type="Proteomes" id="UP000031599"/>
    </source>
</evidence>
<dbReference type="PANTHER" id="PTHR43788:SF6">
    <property type="entry name" value="DNA HELICASE B"/>
    <property type="match status" value="1"/>
</dbReference>
<dbReference type="GO" id="GO:0043139">
    <property type="term" value="F:5'-3' DNA helicase activity"/>
    <property type="evidence" value="ECO:0007669"/>
    <property type="project" value="InterPro"/>
</dbReference>
<protein>
    <submittedName>
        <fullName evidence="6">RecD-like DNA helicase YrrC</fullName>
    </submittedName>
</protein>
<dbReference type="InterPro" id="IPR050534">
    <property type="entry name" value="Coronavir_polyprotein_1ab"/>
</dbReference>
<dbReference type="InterPro" id="IPR006345">
    <property type="entry name" value="RecD2"/>
</dbReference>
<feature type="domain" description="Helix-hairpin-helix DNA-binding motif class 1" evidence="4">
    <location>
        <begin position="258"/>
        <end position="277"/>
    </location>
</feature>
<dbReference type="InterPro" id="IPR003593">
    <property type="entry name" value="AAA+_ATPase"/>
</dbReference>
<dbReference type="GO" id="GO:0005524">
    <property type="term" value="F:ATP binding"/>
    <property type="evidence" value="ECO:0007669"/>
    <property type="project" value="UniProtKB-KW"/>
</dbReference>
<dbReference type="GO" id="GO:0003677">
    <property type="term" value="F:DNA binding"/>
    <property type="evidence" value="ECO:0007669"/>
    <property type="project" value="InterPro"/>
</dbReference>
<dbReference type="Gene3D" id="3.40.50.300">
    <property type="entry name" value="P-loop containing nucleotide triphosphate hydrolases"/>
    <property type="match status" value="2"/>
</dbReference>
<dbReference type="InterPro" id="IPR027417">
    <property type="entry name" value="P-loop_NTPase"/>
</dbReference>
<dbReference type="NCBIfam" id="TIGR01448">
    <property type="entry name" value="recD_rel"/>
    <property type="match status" value="1"/>
</dbReference>
<evidence type="ECO:0000259" key="5">
    <source>
        <dbReference type="SMART" id="SM00382"/>
    </source>
</evidence>
<dbReference type="SMART" id="SM00278">
    <property type="entry name" value="HhH1"/>
    <property type="match status" value="3"/>
</dbReference>
<dbReference type="EMBL" id="JMCC02000113">
    <property type="protein sequence ID" value="KIG12931.1"/>
    <property type="molecule type" value="Genomic_DNA"/>
</dbReference>
<evidence type="ECO:0000256" key="2">
    <source>
        <dbReference type="ARBA" id="ARBA00022840"/>
    </source>
</evidence>